<name>A0A0F9KQQ8_9ZZZZ</name>
<evidence type="ECO:0008006" key="3">
    <source>
        <dbReference type="Google" id="ProtNLM"/>
    </source>
</evidence>
<evidence type="ECO:0000256" key="1">
    <source>
        <dbReference type="SAM" id="Coils"/>
    </source>
</evidence>
<organism evidence="2">
    <name type="scientific">marine sediment metagenome</name>
    <dbReference type="NCBI Taxonomy" id="412755"/>
    <lineage>
        <taxon>unclassified sequences</taxon>
        <taxon>metagenomes</taxon>
        <taxon>ecological metagenomes</taxon>
    </lineage>
</organism>
<evidence type="ECO:0000313" key="2">
    <source>
        <dbReference type="EMBL" id="KKM84514.1"/>
    </source>
</evidence>
<proteinExistence type="predicted"/>
<reference evidence="2" key="1">
    <citation type="journal article" date="2015" name="Nature">
        <title>Complex archaea that bridge the gap between prokaryotes and eukaryotes.</title>
        <authorList>
            <person name="Spang A."/>
            <person name="Saw J.H."/>
            <person name="Jorgensen S.L."/>
            <person name="Zaremba-Niedzwiedzka K."/>
            <person name="Martijn J."/>
            <person name="Lind A.E."/>
            <person name="van Eijk R."/>
            <person name="Schleper C."/>
            <person name="Guy L."/>
            <person name="Ettema T.J."/>
        </authorList>
    </citation>
    <scope>NUCLEOTIDE SEQUENCE</scope>
</reference>
<feature type="coiled-coil region" evidence="1">
    <location>
        <begin position="109"/>
        <end position="136"/>
    </location>
</feature>
<keyword evidence="1" id="KW-0175">Coiled coil</keyword>
<dbReference type="AlphaFoldDB" id="A0A0F9KQQ8"/>
<gene>
    <name evidence="2" type="ORF">LCGC14_1298420</name>
</gene>
<dbReference type="EMBL" id="LAZR01007555">
    <property type="protein sequence ID" value="KKM84514.1"/>
    <property type="molecule type" value="Genomic_DNA"/>
</dbReference>
<comment type="caution">
    <text evidence="2">The sequence shown here is derived from an EMBL/GenBank/DDBJ whole genome shotgun (WGS) entry which is preliminary data.</text>
</comment>
<sequence>MPQVIKLNHHIYSLLIEKECNGFTIVELRDELLTVTDKYQDIDEARKFIYRQTTALERKDLLTSKGSGRRKKYFKTELFNNVTFVAKQVVIEQEKSISSHTDNQASPLVETLLNEKKQFEAELAILLGEVDEYKALQKRFPEHLRLFYSALDDAKNNSAKLLGKVNALTTILASLNNGTPQC</sequence>
<accession>A0A0F9KQQ8</accession>
<protein>
    <recommendedName>
        <fullName evidence="3">Transcriptional regulator VspR</fullName>
    </recommendedName>
</protein>